<dbReference type="InterPro" id="IPR036291">
    <property type="entry name" value="NAD(P)-bd_dom_sf"/>
</dbReference>
<evidence type="ECO:0000259" key="1">
    <source>
        <dbReference type="Pfam" id="PF01370"/>
    </source>
</evidence>
<organism evidence="2 3">
    <name type="scientific">Myxococcus fulvus</name>
    <dbReference type="NCBI Taxonomy" id="33"/>
    <lineage>
        <taxon>Bacteria</taxon>
        <taxon>Pseudomonadati</taxon>
        <taxon>Myxococcota</taxon>
        <taxon>Myxococcia</taxon>
        <taxon>Myxococcales</taxon>
        <taxon>Cystobacterineae</taxon>
        <taxon>Myxococcaceae</taxon>
        <taxon>Myxococcus</taxon>
    </lineage>
</organism>
<feature type="domain" description="NAD-dependent epimerase/dehydratase" evidence="1">
    <location>
        <begin position="3"/>
        <end position="214"/>
    </location>
</feature>
<dbReference type="InterPro" id="IPR051783">
    <property type="entry name" value="NAD(P)-dependent_oxidoreduct"/>
</dbReference>
<dbReference type="SUPFAM" id="SSF51735">
    <property type="entry name" value="NAD(P)-binding Rossmann-fold domains"/>
    <property type="match status" value="1"/>
</dbReference>
<dbReference type="Pfam" id="PF01370">
    <property type="entry name" value="Epimerase"/>
    <property type="match status" value="1"/>
</dbReference>
<evidence type="ECO:0000313" key="3">
    <source>
        <dbReference type="Proteomes" id="UP000183760"/>
    </source>
</evidence>
<dbReference type="EMBL" id="FOIB01000019">
    <property type="protein sequence ID" value="SEU42369.1"/>
    <property type="molecule type" value="Genomic_DNA"/>
</dbReference>
<protein>
    <submittedName>
        <fullName evidence="2">Nucleoside-diphosphate-sugar epimerase</fullName>
    </submittedName>
</protein>
<dbReference type="PANTHER" id="PTHR48079:SF6">
    <property type="entry name" value="NAD(P)-BINDING DOMAIN-CONTAINING PROTEIN-RELATED"/>
    <property type="match status" value="1"/>
</dbReference>
<proteinExistence type="predicted"/>
<gene>
    <name evidence="2" type="ORF">SAMN05443572_11943</name>
</gene>
<dbReference type="InterPro" id="IPR001509">
    <property type="entry name" value="Epimerase_deHydtase"/>
</dbReference>
<dbReference type="Proteomes" id="UP000183760">
    <property type="component" value="Unassembled WGS sequence"/>
</dbReference>
<comment type="caution">
    <text evidence="2">The sequence shown here is derived from an EMBL/GenBank/DDBJ whole genome shotgun (WGS) entry which is preliminary data.</text>
</comment>
<dbReference type="PANTHER" id="PTHR48079">
    <property type="entry name" value="PROTEIN YEEZ"/>
    <property type="match status" value="1"/>
</dbReference>
<keyword evidence="3" id="KW-1185">Reference proteome</keyword>
<reference evidence="2 3" key="1">
    <citation type="submission" date="2016-10" db="EMBL/GenBank/DDBJ databases">
        <authorList>
            <person name="Varghese N."/>
            <person name="Submissions S."/>
        </authorList>
    </citation>
    <scope>NUCLEOTIDE SEQUENCE [LARGE SCALE GENOMIC DNA]</scope>
    <source>
        <strain evidence="2 3">DSM 16525</strain>
    </source>
</reference>
<dbReference type="Gene3D" id="3.40.50.720">
    <property type="entry name" value="NAD(P)-binding Rossmann-like Domain"/>
    <property type="match status" value="1"/>
</dbReference>
<accession>A0ABY1CX52</accession>
<name>A0ABY1CX52_MYXFU</name>
<evidence type="ECO:0000313" key="2">
    <source>
        <dbReference type="EMBL" id="SEU42369.1"/>
    </source>
</evidence>
<sequence>MKILVTGATGKVGSRLTQRLAERGHEVRALVREPSRAVFPKAARVELARGDLLDAGSLAPAVRGVDAVVHCAAFFRGATPEQAHAVNDLGTQHLAAAARAASVKRFIFTSTGLVHGSTGGRLVGEDDPCAPTVAYPVSKLAAERFLLGVEGLDVRVLRLPFVYGDGDPHIAEVVPMMRGFPAAQRMSIAHHADIAQAVARLLEAPSPKHHIYNVVDDEAPDLATLFASVGEPPPDGSNADFARAFDVLLDGRRIREDLGFKPGFPRLADALAAGA</sequence>